<dbReference type="AlphaFoldDB" id="A0A4S8HYS5"/>
<evidence type="ECO:0000256" key="1">
    <source>
        <dbReference type="ARBA" id="ARBA00022741"/>
    </source>
</evidence>
<reference evidence="4 5" key="1">
    <citation type="submission" date="2019-04" db="EMBL/GenBank/DDBJ databases">
        <title>Niastella caeni sp. nov., isolated from activated sludge.</title>
        <authorList>
            <person name="Sheng M."/>
        </authorList>
    </citation>
    <scope>NUCLEOTIDE SEQUENCE [LARGE SCALE GENOMIC DNA]</scope>
    <source>
        <strain evidence="4 5">HX-2-15</strain>
    </source>
</reference>
<dbReference type="EMBL" id="STFF01000001">
    <property type="protein sequence ID" value="THU40897.1"/>
    <property type="molecule type" value="Genomic_DNA"/>
</dbReference>
<dbReference type="Gene3D" id="3.40.50.300">
    <property type="entry name" value="P-loop containing nucleotide triphosphate hydrolases"/>
    <property type="match status" value="1"/>
</dbReference>
<dbReference type="PROSITE" id="PS50893">
    <property type="entry name" value="ABC_TRANSPORTER_2"/>
    <property type="match status" value="1"/>
</dbReference>
<dbReference type="PANTHER" id="PTHR43158:SF10">
    <property type="entry name" value="ABC TRANSPORTER ATP-BINDING PROTEIN YTRB"/>
    <property type="match status" value="1"/>
</dbReference>
<dbReference type="InterPro" id="IPR003593">
    <property type="entry name" value="AAA+_ATPase"/>
</dbReference>
<dbReference type="SUPFAM" id="SSF52540">
    <property type="entry name" value="P-loop containing nucleoside triphosphate hydrolases"/>
    <property type="match status" value="1"/>
</dbReference>
<dbReference type="Proteomes" id="UP000306918">
    <property type="component" value="Unassembled WGS sequence"/>
</dbReference>
<name>A0A4S8HYS5_9BACT</name>
<comment type="caution">
    <text evidence="4">The sequence shown here is derived from an EMBL/GenBank/DDBJ whole genome shotgun (WGS) entry which is preliminary data.</text>
</comment>
<dbReference type="Pfam" id="PF00005">
    <property type="entry name" value="ABC_tran"/>
    <property type="match status" value="1"/>
</dbReference>
<evidence type="ECO:0000256" key="2">
    <source>
        <dbReference type="ARBA" id="ARBA00022840"/>
    </source>
</evidence>
<proteinExistence type="predicted"/>
<dbReference type="GO" id="GO:0016887">
    <property type="term" value="F:ATP hydrolysis activity"/>
    <property type="evidence" value="ECO:0007669"/>
    <property type="project" value="InterPro"/>
</dbReference>
<gene>
    <name evidence="4" type="ORF">FAM09_01925</name>
</gene>
<dbReference type="CDD" id="cd03230">
    <property type="entry name" value="ABC_DR_subfamily_A"/>
    <property type="match status" value="1"/>
</dbReference>
<protein>
    <submittedName>
        <fullName evidence="4">ABC transporter ATP-binding protein</fullName>
    </submittedName>
</protein>
<organism evidence="4 5">
    <name type="scientific">Niastella caeni</name>
    <dbReference type="NCBI Taxonomy" id="2569763"/>
    <lineage>
        <taxon>Bacteria</taxon>
        <taxon>Pseudomonadati</taxon>
        <taxon>Bacteroidota</taxon>
        <taxon>Chitinophagia</taxon>
        <taxon>Chitinophagales</taxon>
        <taxon>Chitinophagaceae</taxon>
        <taxon>Niastella</taxon>
    </lineage>
</organism>
<dbReference type="GO" id="GO:0005524">
    <property type="term" value="F:ATP binding"/>
    <property type="evidence" value="ECO:0007669"/>
    <property type="project" value="UniProtKB-KW"/>
</dbReference>
<feature type="domain" description="ABC transporter" evidence="3">
    <location>
        <begin position="2"/>
        <end position="226"/>
    </location>
</feature>
<keyword evidence="1" id="KW-0547">Nucleotide-binding</keyword>
<dbReference type="OrthoDB" id="9785229at2"/>
<dbReference type="InterPro" id="IPR003439">
    <property type="entry name" value="ABC_transporter-like_ATP-bd"/>
</dbReference>
<accession>A0A4S8HYS5</accession>
<sequence>MIQIQNLHFGYRKKKIFTGLSLKLEAGHIYGLLGKNGTGKSTLLKNMAGLLFPKEGNVSVLGFNPAKRQPAFLQDIFMVPEEFYLPDVPIEQLVKHTAPFYPKFNDDQFNRFITEFDIPRSNTLQKMSYGQKKKVLISFGLACNTSVLLMDEPTNGLDIMSKSQFRKVIAGCLDENKCIVISTHQVKDLESLIDRVTIIDEGRILFDQTVDDITRKLSFHISFDNDEIKQALFREPSLRGSAVITRNTLGDESKLDLELLYKAIVLNGNAIKSVFNA</sequence>
<dbReference type="PANTHER" id="PTHR43158">
    <property type="entry name" value="SKFA PEPTIDE EXPORT ATP-BINDING PROTEIN SKFE"/>
    <property type="match status" value="1"/>
</dbReference>
<dbReference type="RefSeq" id="WP_136575389.1">
    <property type="nucleotide sequence ID" value="NZ_STFF01000001.1"/>
</dbReference>
<evidence type="ECO:0000313" key="4">
    <source>
        <dbReference type="EMBL" id="THU40897.1"/>
    </source>
</evidence>
<evidence type="ECO:0000259" key="3">
    <source>
        <dbReference type="PROSITE" id="PS50893"/>
    </source>
</evidence>
<dbReference type="InterPro" id="IPR027417">
    <property type="entry name" value="P-loop_NTPase"/>
</dbReference>
<keyword evidence="2 4" id="KW-0067">ATP-binding</keyword>
<dbReference type="SMART" id="SM00382">
    <property type="entry name" value="AAA"/>
    <property type="match status" value="1"/>
</dbReference>
<evidence type="ECO:0000313" key="5">
    <source>
        <dbReference type="Proteomes" id="UP000306918"/>
    </source>
</evidence>
<keyword evidence="5" id="KW-1185">Reference proteome</keyword>